<keyword evidence="2 8" id="KW-0597">Phosphoprotein</keyword>
<dbReference type="SUPFAM" id="SSF46894">
    <property type="entry name" value="C-terminal effector domain of the bipartite response regulators"/>
    <property type="match status" value="1"/>
</dbReference>
<dbReference type="Gene3D" id="1.10.10.10">
    <property type="entry name" value="Winged helix-like DNA-binding domain superfamily/Winged helix DNA-binding domain"/>
    <property type="match status" value="1"/>
</dbReference>
<sequence length="248" mass="27685">MILVVQSVAMYQQHISESLKETGLAVECVSCFDDALGMLRQTRYTMVILDCDIGSDSGFTLCQIIRHEDLASVIVFVGATSTTSDRVLALELGADDFIRYPCQARELQARVHAALRRQHPRCTTQSGMQPDSLRCGCITIDEKRHQVWVNEQPVNLTATEFTLLQYLASHANQVFSRAQLLAAVWDYHHSGYEHTVNSHINRLRSKLGPGAAAMIETVWGVGYKCCDGNTLDRQRHKPAAVVPLRQSI</sequence>
<dbReference type="RefSeq" id="WP_189404446.1">
    <property type="nucleotide sequence ID" value="NZ_BMXP01000002.1"/>
</dbReference>
<dbReference type="Gene3D" id="6.10.250.690">
    <property type="match status" value="1"/>
</dbReference>
<reference evidence="12" key="2">
    <citation type="submission" date="2020-09" db="EMBL/GenBank/DDBJ databases">
        <authorList>
            <person name="Sun Q."/>
            <person name="Kim S."/>
        </authorList>
    </citation>
    <scope>NUCLEOTIDE SEQUENCE</scope>
    <source>
        <strain evidence="12">KCTC 22164</strain>
    </source>
</reference>
<dbReference type="AlphaFoldDB" id="A0A918JHY6"/>
<evidence type="ECO:0000256" key="3">
    <source>
        <dbReference type="ARBA" id="ARBA00023012"/>
    </source>
</evidence>
<feature type="DNA-binding region" description="OmpR/PhoB-type" evidence="9">
    <location>
        <begin position="130"/>
        <end position="227"/>
    </location>
</feature>
<dbReference type="Pfam" id="PF00486">
    <property type="entry name" value="Trans_reg_C"/>
    <property type="match status" value="1"/>
</dbReference>
<reference evidence="12" key="1">
    <citation type="journal article" date="2014" name="Int. J. Syst. Evol. Microbiol.">
        <title>Complete genome sequence of Corynebacterium casei LMG S-19264T (=DSM 44701T), isolated from a smear-ripened cheese.</title>
        <authorList>
            <consortium name="US DOE Joint Genome Institute (JGI-PGF)"/>
            <person name="Walter F."/>
            <person name="Albersmeier A."/>
            <person name="Kalinowski J."/>
            <person name="Ruckert C."/>
        </authorList>
    </citation>
    <scope>NUCLEOTIDE SEQUENCE</scope>
    <source>
        <strain evidence="12">KCTC 22164</strain>
    </source>
</reference>
<proteinExistence type="predicted"/>
<dbReference type="InterPro" id="IPR001867">
    <property type="entry name" value="OmpR/PhoB-type_DNA-bd"/>
</dbReference>
<keyword evidence="6" id="KW-0804">Transcription</keyword>
<dbReference type="FunFam" id="1.10.10.10:FF:000018">
    <property type="entry name" value="DNA-binding response regulator ResD"/>
    <property type="match status" value="1"/>
</dbReference>
<dbReference type="GO" id="GO:0000976">
    <property type="term" value="F:transcription cis-regulatory region binding"/>
    <property type="evidence" value="ECO:0007669"/>
    <property type="project" value="TreeGrafter"/>
</dbReference>
<evidence type="ECO:0000313" key="12">
    <source>
        <dbReference type="EMBL" id="GGW80902.1"/>
    </source>
</evidence>
<evidence type="ECO:0000259" key="11">
    <source>
        <dbReference type="PROSITE" id="PS51755"/>
    </source>
</evidence>
<dbReference type="GO" id="GO:0000156">
    <property type="term" value="F:phosphorelay response regulator activity"/>
    <property type="evidence" value="ECO:0007669"/>
    <property type="project" value="TreeGrafter"/>
</dbReference>
<keyword evidence="3" id="KW-0902">Two-component regulatory system</keyword>
<evidence type="ECO:0000259" key="10">
    <source>
        <dbReference type="PROSITE" id="PS50110"/>
    </source>
</evidence>
<evidence type="ECO:0000256" key="1">
    <source>
        <dbReference type="ARBA" id="ARBA00013332"/>
    </source>
</evidence>
<evidence type="ECO:0000256" key="2">
    <source>
        <dbReference type="ARBA" id="ARBA00022553"/>
    </source>
</evidence>
<dbReference type="GO" id="GO:0005829">
    <property type="term" value="C:cytosol"/>
    <property type="evidence" value="ECO:0007669"/>
    <property type="project" value="TreeGrafter"/>
</dbReference>
<dbReference type="InterPro" id="IPR001789">
    <property type="entry name" value="Sig_transdc_resp-reg_receiver"/>
</dbReference>
<keyword evidence="4" id="KW-0805">Transcription regulation</keyword>
<dbReference type="SMART" id="SM00862">
    <property type="entry name" value="Trans_reg_C"/>
    <property type="match status" value="1"/>
</dbReference>
<comment type="caution">
    <text evidence="12">The sequence shown here is derived from an EMBL/GenBank/DDBJ whole genome shotgun (WGS) entry which is preliminary data.</text>
</comment>
<dbReference type="InterPro" id="IPR036388">
    <property type="entry name" value="WH-like_DNA-bd_sf"/>
</dbReference>
<feature type="modified residue" description="4-aspartylphosphate" evidence="8">
    <location>
        <position position="50"/>
    </location>
</feature>
<name>A0A918JHY6_9ALTE</name>
<feature type="domain" description="Response regulatory" evidence="10">
    <location>
        <begin position="1"/>
        <end position="115"/>
    </location>
</feature>
<organism evidence="12 13">
    <name type="scientific">Alteromonas halophila</name>
    <dbReference type="NCBI Taxonomy" id="516698"/>
    <lineage>
        <taxon>Bacteria</taxon>
        <taxon>Pseudomonadati</taxon>
        <taxon>Pseudomonadota</taxon>
        <taxon>Gammaproteobacteria</taxon>
        <taxon>Alteromonadales</taxon>
        <taxon>Alteromonadaceae</taxon>
        <taxon>Alteromonas/Salinimonas group</taxon>
        <taxon>Alteromonas</taxon>
    </lineage>
</organism>
<protein>
    <recommendedName>
        <fullName evidence="1">Phosphate regulon transcriptional regulatory protein PhoB</fullName>
    </recommendedName>
</protein>
<dbReference type="PROSITE" id="PS51755">
    <property type="entry name" value="OMPR_PHOB"/>
    <property type="match status" value="1"/>
</dbReference>
<evidence type="ECO:0000313" key="13">
    <source>
        <dbReference type="Proteomes" id="UP000631300"/>
    </source>
</evidence>
<dbReference type="SMART" id="SM00448">
    <property type="entry name" value="REC"/>
    <property type="match status" value="1"/>
</dbReference>
<dbReference type="PANTHER" id="PTHR48111:SF4">
    <property type="entry name" value="DNA-BINDING DUAL TRANSCRIPTIONAL REGULATOR OMPR"/>
    <property type="match status" value="1"/>
</dbReference>
<dbReference type="EMBL" id="BMXP01000002">
    <property type="protein sequence ID" value="GGW80902.1"/>
    <property type="molecule type" value="Genomic_DNA"/>
</dbReference>
<feature type="domain" description="OmpR/PhoB-type" evidence="11">
    <location>
        <begin position="130"/>
        <end position="227"/>
    </location>
</feature>
<dbReference type="GO" id="GO:0032993">
    <property type="term" value="C:protein-DNA complex"/>
    <property type="evidence" value="ECO:0007669"/>
    <property type="project" value="TreeGrafter"/>
</dbReference>
<accession>A0A918JHY6</accession>
<evidence type="ECO:0000256" key="9">
    <source>
        <dbReference type="PROSITE-ProRule" id="PRU01091"/>
    </source>
</evidence>
<comment type="function">
    <text evidence="7">This protein is a positive regulator for the phosphate regulon. Transcription of this operon is positively regulated by PhoB and PhoR when phosphate is limited.</text>
</comment>
<dbReference type="Proteomes" id="UP000631300">
    <property type="component" value="Unassembled WGS sequence"/>
</dbReference>
<evidence type="ECO:0000256" key="4">
    <source>
        <dbReference type="ARBA" id="ARBA00023015"/>
    </source>
</evidence>
<gene>
    <name evidence="12" type="primary">drrA</name>
    <name evidence="12" type="ORF">GCM10007391_12420</name>
</gene>
<keyword evidence="5 9" id="KW-0238">DNA-binding</keyword>
<evidence type="ECO:0000256" key="7">
    <source>
        <dbReference type="ARBA" id="ARBA00024735"/>
    </source>
</evidence>
<dbReference type="Pfam" id="PF00072">
    <property type="entry name" value="Response_reg"/>
    <property type="match status" value="1"/>
</dbReference>
<keyword evidence="13" id="KW-1185">Reference proteome</keyword>
<evidence type="ECO:0000256" key="8">
    <source>
        <dbReference type="PROSITE-ProRule" id="PRU00169"/>
    </source>
</evidence>
<dbReference type="SUPFAM" id="SSF52172">
    <property type="entry name" value="CheY-like"/>
    <property type="match status" value="1"/>
</dbReference>
<dbReference type="Gene3D" id="3.40.50.2300">
    <property type="match status" value="1"/>
</dbReference>
<dbReference type="InterPro" id="IPR011006">
    <property type="entry name" value="CheY-like_superfamily"/>
</dbReference>
<dbReference type="InterPro" id="IPR016032">
    <property type="entry name" value="Sig_transdc_resp-reg_C-effctor"/>
</dbReference>
<dbReference type="PANTHER" id="PTHR48111">
    <property type="entry name" value="REGULATOR OF RPOS"/>
    <property type="match status" value="1"/>
</dbReference>
<evidence type="ECO:0000256" key="5">
    <source>
        <dbReference type="ARBA" id="ARBA00023125"/>
    </source>
</evidence>
<dbReference type="InterPro" id="IPR039420">
    <property type="entry name" value="WalR-like"/>
</dbReference>
<dbReference type="CDD" id="cd00383">
    <property type="entry name" value="trans_reg_C"/>
    <property type="match status" value="1"/>
</dbReference>
<dbReference type="PROSITE" id="PS50110">
    <property type="entry name" value="RESPONSE_REGULATORY"/>
    <property type="match status" value="1"/>
</dbReference>
<dbReference type="GO" id="GO:0006355">
    <property type="term" value="P:regulation of DNA-templated transcription"/>
    <property type="evidence" value="ECO:0007669"/>
    <property type="project" value="InterPro"/>
</dbReference>
<evidence type="ECO:0000256" key="6">
    <source>
        <dbReference type="ARBA" id="ARBA00023163"/>
    </source>
</evidence>